<protein>
    <submittedName>
        <fullName evidence="2">Iron-sulfur cluster assembly scaffold protein</fullName>
    </submittedName>
</protein>
<dbReference type="GO" id="GO:0016226">
    <property type="term" value="P:iron-sulfur cluster assembly"/>
    <property type="evidence" value="ECO:0007669"/>
    <property type="project" value="InterPro"/>
</dbReference>
<feature type="domain" description="NIF system FeS cluster assembly NifU N-terminal" evidence="1">
    <location>
        <begin position="16"/>
        <end position="119"/>
    </location>
</feature>
<dbReference type="OrthoDB" id="9804157at2"/>
<accession>A0A178M9B4</accession>
<reference evidence="2 3" key="1">
    <citation type="submission" date="2016-04" db="EMBL/GenBank/DDBJ databases">
        <title>Draft genome sequence of freshwater magnetotactic bacteria Magnetospirillum marisnigri SP-1 and Magnetospirillum moscoviense BB-1.</title>
        <authorList>
            <person name="Koziaeva V."/>
            <person name="Dziuba M.V."/>
            <person name="Ivanov T.M."/>
            <person name="Kuznetsov B."/>
            <person name="Grouzdev D.S."/>
        </authorList>
    </citation>
    <scope>NUCLEOTIDE SEQUENCE [LARGE SCALE GENOMIC DNA]</scope>
    <source>
        <strain evidence="2 3">SP-1</strain>
    </source>
</reference>
<proteinExistence type="predicted"/>
<dbReference type="AlphaFoldDB" id="A0A178M9B4"/>
<evidence type="ECO:0000259" key="1">
    <source>
        <dbReference type="Pfam" id="PF01592"/>
    </source>
</evidence>
<dbReference type="Proteomes" id="UP000078428">
    <property type="component" value="Unassembled WGS sequence"/>
</dbReference>
<dbReference type="STRING" id="1285242.A6A04_08305"/>
<dbReference type="RefSeq" id="WP_068495644.1">
    <property type="nucleotide sequence ID" value="NZ_LWQT01000109.1"/>
</dbReference>
<dbReference type="EMBL" id="LWQT01000109">
    <property type="protein sequence ID" value="OAN44807.1"/>
    <property type="molecule type" value="Genomic_DNA"/>
</dbReference>
<dbReference type="Pfam" id="PF01592">
    <property type="entry name" value="NifU_N"/>
    <property type="match status" value="1"/>
</dbReference>
<comment type="caution">
    <text evidence="2">The sequence shown here is derived from an EMBL/GenBank/DDBJ whole genome shotgun (WGS) entry which is preliminary data.</text>
</comment>
<dbReference type="Gene3D" id="3.90.1010.10">
    <property type="match status" value="1"/>
</dbReference>
<organism evidence="2 3">
    <name type="scientific">Paramagnetospirillum marisnigri</name>
    <dbReference type="NCBI Taxonomy" id="1285242"/>
    <lineage>
        <taxon>Bacteria</taxon>
        <taxon>Pseudomonadati</taxon>
        <taxon>Pseudomonadota</taxon>
        <taxon>Alphaproteobacteria</taxon>
        <taxon>Rhodospirillales</taxon>
        <taxon>Magnetospirillaceae</taxon>
        <taxon>Paramagnetospirillum</taxon>
    </lineage>
</organism>
<dbReference type="SUPFAM" id="SSF82649">
    <property type="entry name" value="SufE/NifU"/>
    <property type="match status" value="1"/>
</dbReference>
<gene>
    <name evidence="2" type="ORF">A6A04_08305</name>
</gene>
<dbReference type="InterPro" id="IPR002871">
    <property type="entry name" value="NIF_FeS_clus_asmbl_NifU_N"/>
</dbReference>
<evidence type="ECO:0000313" key="3">
    <source>
        <dbReference type="Proteomes" id="UP000078428"/>
    </source>
</evidence>
<name>A0A178M9B4_9PROT</name>
<keyword evidence="3" id="KW-1185">Reference proteome</keyword>
<evidence type="ECO:0000313" key="2">
    <source>
        <dbReference type="EMBL" id="OAN44807.1"/>
    </source>
</evidence>
<dbReference type="GO" id="GO:0005506">
    <property type="term" value="F:iron ion binding"/>
    <property type="evidence" value="ECO:0007669"/>
    <property type="project" value="InterPro"/>
</dbReference>
<sequence length="136" mass="14135">MSHEVYQQAIKDLAGREAGRLVAPTASARLDNPLCGDRIDLDVTVADGTVTGLGQVTRGCLLCKASATVAVEQATGLEVARAVALVEDVRAMLRQGASPPLAGLAAFEAVRPYKSRHECVLLPFKALAKALGSGLP</sequence>
<dbReference type="GO" id="GO:0051536">
    <property type="term" value="F:iron-sulfur cluster binding"/>
    <property type="evidence" value="ECO:0007669"/>
    <property type="project" value="InterPro"/>
</dbReference>
<dbReference type="CDD" id="cd06664">
    <property type="entry name" value="IscU_like"/>
    <property type="match status" value="1"/>
</dbReference>